<dbReference type="STRING" id="106004.A0A1Y2BXT7"/>
<evidence type="ECO:0000313" key="1">
    <source>
        <dbReference type="EMBL" id="ORY39484.1"/>
    </source>
</evidence>
<dbReference type="OrthoDB" id="3784821at2759"/>
<reference evidence="1 2" key="1">
    <citation type="submission" date="2016-07" db="EMBL/GenBank/DDBJ databases">
        <title>Pervasive Adenine N6-methylation of Active Genes in Fungi.</title>
        <authorList>
            <consortium name="DOE Joint Genome Institute"/>
            <person name="Mondo S.J."/>
            <person name="Dannebaum R.O."/>
            <person name="Kuo R.C."/>
            <person name="Labutti K."/>
            <person name="Haridas S."/>
            <person name="Kuo A."/>
            <person name="Salamov A."/>
            <person name="Ahrendt S.R."/>
            <person name="Lipzen A."/>
            <person name="Sullivan W."/>
            <person name="Andreopoulos W.B."/>
            <person name="Clum A."/>
            <person name="Lindquist E."/>
            <person name="Daum C."/>
            <person name="Ramamoorthy G.K."/>
            <person name="Gryganskyi A."/>
            <person name="Culley D."/>
            <person name="Magnuson J.K."/>
            <person name="James T.Y."/>
            <person name="O'Malley M.A."/>
            <person name="Stajich J.E."/>
            <person name="Spatafora J.W."/>
            <person name="Visel A."/>
            <person name="Grigoriev I.V."/>
        </authorList>
    </citation>
    <scope>NUCLEOTIDE SEQUENCE [LARGE SCALE GENOMIC DNA]</scope>
    <source>
        <strain evidence="1 2">62-1032</strain>
    </source>
</reference>
<name>A0A1Y2BXT7_9BASI</name>
<proteinExistence type="predicted"/>
<evidence type="ECO:0000313" key="2">
    <source>
        <dbReference type="Proteomes" id="UP000193467"/>
    </source>
</evidence>
<sequence>MARKLSPDGRRSVFSSILSFPSCSLARGAAPSSCQAAVNPFFFPLNSIRTIIIATPFLVASSILMYKRLVLGEEQKHLPRPNQGPSKEMIEAIKEAERKRGI</sequence>
<dbReference type="Proteomes" id="UP000193467">
    <property type="component" value="Unassembled WGS sequence"/>
</dbReference>
<protein>
    <submittedName>
        <fullName evidence="1">Uncharacterized protein</fullName>
    </submittedName>
</protein>
<dbReference type="AlphaFoldDB" id="A0A1Y2BXT7"/>
<dbReference type="InParanoid" id="A0A1Y2BXT7"/>
<keyword evidence="2" id="KW-1185">Reference proteome</keyword>
<accession>A0A1Y2BXT7</accession>
<organism evidence="1 2">
    <name type="scientific">Leucosporidium creatinivorum</name>
    <dbReference type="NCBI Taxonomy" id="106004"/>
    <lineage>
        <taxon>Eukaryota</taxon>
        <taxon>Fungi</taxon>
        <taxon>Dikarya</taxon>
        <taxon>Basidiomycota</taxon>
        <taxon>Pucciniomycotina</taxon>
        <taxon>Microbotryomycetes</taxon>
        <taxon>Leucosporidiales</taxon>
        <taxon>Leucosporidium</taxon>
    </lineage>
</organism>
<gene>
    <name evidence="1" type="ORF">BCR35DRAFT_311479</name>
</gene>
<comment type="caution">
    <text evidence="1">The sequence shown here is derived from an EMBL/GenBank/DDBJ whole genome shotgun (WGS) entry which is preliminary data.</text>
</comment>
<dbReference type="EMBL" id="MCGR01000148">
    <property type="protein sequence ID" value="ORY39484.1"/>
    <property type="molecule type" value="Genomic_DNA"/>
</dbReference>